<organism evidence="5 6">
    <name type="scientific">Croceibacterium selenioxidans</name>
    <dbReference type="NCBI Taxonomy" id="2838833"/>
    <lineage>
        <taxon>Bacteria</taxon>
        <taxon>Pseudomonadati</taxon>
        <taxon>Pseudomonadota</taxon>
        <taxon>Alphaproteobacteria</taxon>
        <taxon>Sphingomonadales</taxon>
        <taxon>Erythrobacteraceae</taxon>
        <taxon>Croceibacterium</taxon>
    </lineage>
</organism>
<comment type="caution">
    <text evidence="5">The sequence shown here is derived from an EMBL/GenBank/DDBJ whole genome shotgun (WGS) entry which is preliminary data.</text>
</comment>
<dbReference type="RefSeq" id="WP_214537451.1">
    <property type="nucleotide sequence ID" value="NZ_JAHFVK010000002.1"/>
</dbReference>
<name>A0ABS5W423_9SPHN</name>
<feature type="domain" description="MmgE/PrpD N-terminal" evidence="3">
    <location>
        <begin position="21"/>
        <end position="246"/>
    </location>
</feature>
<dbReference type="InterPro" id="IPR045337">
    <property type="entry name" value="MmgE_PrpD_C"/>
</dbReference>
<dbReference type="Pfam" id="PF19305">
    <property type="entry name" value="MmgE_PrpD_C"/>
    <property type="match status" value="1"/>
</dbReference>
<dbReference type="SUPFAM" id="SSF103378">
    <property type="entry name" value="2-methylcitrate dehydratase PrpD"/>
    <property type="match status" value="1"/>
</dbReference>
<proteinExistence type="inferred from homology"/>
<dbReference type="PANTHER" id="PTHR16943">
    <property type="entry name" value="2-METHYLCITRATE DEHYDRATASE-RELATED"/>
    <property type="match status" value="1"/>
</dbReference>
<evidence type="ECO:0000256" key="2">
    <source>
        <dbReference type="SAM" id="MobiDB-lite"/>
    </source>
</evidence>
<dbReference type="InterPro" id="IPR042183">
    <property type="entry name" value="MmgE/PrpD_sf_1"/>
</dbReference>
<dbReference type="InterPro" id="IPR042188">
    <property type="entry name" value="MmgE/PrpD_sf_2"/>
</dbReference>
<dbReference type="Gene3D" id="3.30.1330.120">
    <property type="entry name" value="2-methylcitrate dehydratase PrpD"/>
    <property type="match status" value="1"/>
</dbReference>
<evidence type="ECO:0000259" key="4">
    <source>
        <dbReference type="Pfam" id="PF19305"/>
    </source>
</evidence>
<dbReference type="InterPro" id="IPR005656">
    <property type="entry name" value="MmgE_PrpD"/>
</dbReference>
<accession>A0ABS5W423</accession>
<comment type="similarity">
    <text evidence="1">Belongs to the PrpD family.</text>
</comment>
<dbReference type="EMBL" id="JAHFVK010000002">
    <property type="protein sequence ID" value="MBT2134511.1"/>
    <property type="molecule type" value="Genomic_DNA"/>
</dbReference>
<evidence type="ECO:0000313" key="5">
    <source>
        <dbReference type="EMBL" id="MBT2134511.1"/>
    </source>
</evidence>
<dbReference type="Gene3D" id="1.10.4100.10">
    <property type="entry name" value="2-methylcitrate dehydratase PrpD"/>
    <property type="match status" value="1"/>
</dbReference>
<dbReference type="Pfam" id="PF03972">
    <property type="entry name" value="MmgE_PrpD_N"/>
    <property type="match status" value="1"/>
</dbReference>
<feature type="domain" description="MmgE/PrpD C-terminal" evidence="4">
    <location>
        <begin position="287"/>
        <end position="448"/>
    </location>
</feature>
<sequence>MSASRPGRTPQQVFGGWIADTADDWPQEAREWAHREFVDTIAVMVPGSIDPLVDKLFVTVEPWGHGPCTVLGKAQKLAAPWAALVNGAMAHVLDFDDNFDPPKAHPSAVLVPAIMAVAEEEALSGPAAIDAYIVGLQILGRIGQGLNPTHRNRGWHATATVGVMGATAACARLLKLEAEACARALSIATSMAGGFMSQFGTEMKAVHAGLAAKGGIMAARFAQAGVTAGEGTLDGVTGMNRLMVGPDYEELRDSLAHVEHGQTLRFELENVGEPLLITEHKFRVKRFPTCGAIHRAMDGVLDLRARYGFTAADVVSVDLHMPRVHFNNVFYTDPQTPLQAKFSAEYAVGCVLARGDCTLADFSPEKVMAEDVRKLFPLIHRHPVDKSESEFPTEVHVRLKDGRELKAVVAWPRGSKAAPFSDADYWNKFDKCSAGVLDAEAQAHLRDALERLPHLSHASEVMRRATFPSHDAPSQQGQRRVYDNAE</sequence>
<dbReference type="InterPro" id="IPR045336">
    <property type="entry name" value="MmgE_PrpD_N"/>
</dbReference>
<dbReference type="PANTHER" id="PTHR16943:SF8">
    <property type="entry name" value="2-METHYLCITRATE DEHYDRATASE"/>
    <property type="match status" value="1"/>
</dbReference>
<evidence type="ECO:0000259" key="3">
    <source>
        <dbReference type="Pfam" id="PF03972"/>
    </source>
</evidence>
<dbReference type="Proteomes" id="UP000811255">
    <property type="component" value="Unassembled WGS sequence"/>
</dbReference>
<dbReference type="InterPro" id="IPR036148">
    <property type="entry name" value="MmgE/PrpD_sf"/>
</dbReference>
<keyword evidence="6" id="KW-1185">Reference proteome</keyword>
<reference evidence="5 6" key="1">
    <citation type="submission" date="2021-05" db="EMBL/GenBank/DDBJ databases">
        <title>Croceibacterium sp. LX-88 genome sequence.</title>
        <authorList>
            <person name="Luo X."/>
        </authorList>
    </citation>
    <scope>NUCLEOTIDE SEQUENCE [LARGE SCALE GENOMIC DNA]</scope>
    <source>
        <strain evidence="5 6">LX-88</strain>
    </source>
</reference>
<evidence type="ECO:0000256" key="1">
    <source>
        <dbReference type="ARBA" id="ARBA00006174"/>
    </source>
</evidence>
<gene>
    <name evidence="5" type="ORF">KK137_09215</name>
</gene>
<evidence type="ECO:0000313" key="6">
    <source>
        <dbReference type="Proteomes" id="UP000811255"/>
    </source>
</evidence>
<feature type="region of interest" description="Disordered" evidence="2">
    <location>
        <begin position="466"/>
        <end position="486"/>
    </location>
</feature>
<protein>
    <submittedName>
        <fullName evidence="5">MmgE/PrpD family protein</fullName>
    </submittedName>
</protein>